<organism evidence="1 2">
    <name type="scientific">Laccaria amethystina LaAM-08-1</name>
    <dbReference type="NCBI Taxonomy" id="1095629"/>
    <lineage>
        <taxon>Eukaryota</taxon>
        <taxon>Fungi</taxon>
        <taxon>Dikarya</taxon>
        <taxon>Basidiomycota</taxon>
        <taxon>Agaricomycotina</taxon>
        <taxon>Agaricomycetes</taxon>
        <taxon>Agaricomycetidae</taxon>
        <taxon>Agaricales</taxon>
        <taxon>Agaricineae</taxon>
        <taxon>Hydnangiaceae</taxon>
        <taxon>Laccaria</taxon>
    </lineage>
</organism>
<reference evidence="1 2" key="1">
    <citation type="submission" date="2014-04" db="EMBL/GenBank/DDBJ databases">
        <authorList>
            <consortium name="DOE Joint Genome Institute"/>
            <person name="Kuo A."/>
            <person name="Kohler A."/>
            <person name="Nagy L.G."/>
            <person name="Floudas D."/>
            <person name="Copeland A."/>
            <person name="Barry K.W."/>
            <person name="Cichocki N."/>
            <person name="Veneault-Fourrey C."/>
            <person name="LaButti K."/>
            <person name="Lindquist E.A."/>
            <person name="Lipzen A."/>
            <person name="Lundell T."/>
            <person name="Morin E."/>
            <person name="Murat C."/>
            <person name="Sun H."/>
            <person name="Tunlid A."/>
            <person name="Henrissat B."/>
            <person name="Grigoriev I.V."/>
            <person name="Hibbett D.S."/>
            <person name="Martin F."/>
            <person name="Nordberg H.P."/>
            <person name="Cantor M.N."/>
            <person name="Hua S.X."/>
        </authorList>
    </citation>
    <scope>NUCLEOTIDE SEQUENCE [LARGE SCALE GENOMIC DNA]</scope>
    <source>
        <strain evidence="1 2">LaAM-08-1</strain>
    </source>
</reference>
<keyword evidence="2" id="KW-1185">Reference proteome</keyword>
<dbReference type="HOGENOM" id="CLU_056788_9_3_1"/>
<accession>A0A0C9XXL7</accession>
<evidence type="ECO:0000313" key="2">
    <source>
        <dbReference type="Proteomes" id="UP000054477"/>
    </source>
</evidence>
<name>A0A0C9XXL7_9AGAR</name>
<protein>
    <submittedName>
        <fullName evidence="1">Uncharacterized protein</fullName>
    </submittedName>
</protein>
<proteinExistence type="predicted"/>
<dbReference type="EMBL" id="KN838537">
    <property type="protein sequence ID" value="KIK09731.1"/>
    <property type="molecule type" value="Genomic_DNA"/>
</dbReference>
<dbReference type="AlphaFoldDB" id="A0A0C9XXL7"/>
<dbReference type="Proteomes" id="UP000054477">
    <property type="component" value="Unassembled WGS sequence"/>
</dbReference>
<dbReference type="InterPro" id="IPR009057">
    <property type="entry name" value="Homeodomain-like_sf"/>
</dbReference>
<dbReference type="SUPFAM" id="SSF46689">
    <property type="entry name" value="Homeodomain-like"/>
    <property type="match status" value="1"/>
</dbReference>
<evidence type="ECO:0000313" key="1">
    <source>
        <dbReference type="EMBL" id="KIK09731.1"/>
    </source>
</evidence>
<reference evidence="2" key="2">
    <citation type="submission" date="2015-01" db="EMBL/GenBank/DDBJ databases">
        <title>Evolutionary Origins and Diversification of the Mycorrhizal Mutualists.</title>
        <authorList>
            <consortium name="DOE Joint Genome Institute"/>
            <consortium name="Mycorrhizal Genomics Consortium"/>
            <person name="Kohler A."/>
            <person name="Kuo A."/>
            <person name="Nagy L.G."/>
            <person name="Floudas D."/>
            <person name="Copeland A."/>
            <person name="Barry K.W."/>
            <person name="Cichocki N."/>
            <person name="Veneault-Fourrey C."/>
            <person name="LaButti K."/>
            <person name="Lindquist E.A."/>
            <person name="Lipzen A."/>
            <person name="Lundell T."/>
            <person name="Morin E."/>
            <person name="Murat C."/>
            <person name="Riley R."/>
            <person name="Ohm R."/>
            <person name="Sun H."/>
            <person name="Tunlid A."/>
            <person name="Henrissat B."/>
            <person name="Grigoriev I.V."/>
            <person name="Hibbett D.S."/>
            <person name="Martin F."/>
        </authorList>
    </citation>
    <scope>NUCLEOTIDE SEQUENCE [LARGE SCALE GENOMIC DNA]</scope>
    <source>
        <strain evidence="2">LaAM-08-1</strain>
    </source>
</reference>
<dbReference type="OrthoDB" id="2994945at2759"/>
<gene>
    <name evidence="1" type="ORF">K443DRAFT_82016</name>
</gene>
<sequence length="121" mass="14167">MSRYLLSTSECNLLPLCDILDCCGFSKRTWYRIMHLWNTTGDILPPRASLHGCVRNLDHDDLGYLLVLIHQNPDYFLDELLHLLETNWFISVHYVTIHCELKQAGISSKKLKRITLEHNEE</sequence>